<dbReference type="Gene3D" id="1.20.120.910">
    <property type="entry name" value="DksA, coiled-coil domain"/>
    <property type="match status" value="1"/>
</dbReference>
<evidence type="ECO:0000313" key="8">
    <source>
        <dbReference type="EMBL" id="OAB86823.1"/>
    </source>
</evidence>
<dbReference type="PANTHER" id="PTHR33823">
    <property type="entry name" value="RNA POLYMERASE-BINDING TRANSCRIPTION FACTOR DKSA-RELATED"/>
    <property type="match status" value="1"/>
</dbReference>
<keyword evidence="5" id="KW-0175">Coiled coil</keyword>
<evidence type="ECO:0000256" key="4">
    <source>
        <dbReference type="PROSITE-ProRule" id="PRU00510"/>
    </source>
</evidence>
<dbReference type="GO" id="GO:0008270">
    <property type="term" value="F:zinc ion binding"/>
    <property type="evidence" value="ECO:0007669"/>
    <property type="project" value="UniProtKB-KW"/>
</dbReference>
<keyword evidence="9" id="KW-1185">Reference proteome</keyword>
<feature type="compositionally biased region" description="Low complexity" evidence="6">
    <location>
        <begin position="30"/>
        <end position="39"/>
    </location>
</feature>
<dbReference type="InterPro" id="IPR037187">
    <property type="entry name" value="DnaK_N"/>
</dbReference>
<gene>
    <name evidence="8" type="ORF">AWH69_10390</name>
</gene>
<dbReference type="InterPro" id="IPR000962">
    <property type="entry name" value="Znf_DskA_TraR"/>
</dbReference>
<evidence type="ECO:0000256" key="3">
    <source>
        <dbReference type="ARBA" id="ARBA00022833"/>
    </source>
</evidence>
<accession>A0A176QAR9</accession>
<dbReference type="PROSITE" id="PS51128">
    <property type="entry name" value="ZF_DKSA_2"/>
    <property type="match status" value="1"/>
</dbReference>
<dbReference type="SUPFAM" id="SSF109635">
    <property type="entry name" value="DnaK suppressor protein DksA, alpha-hairpin domain"/>
    <property type="match status" value="1"/>
</dbReference>
<feature type="zinc finger region" description="dksA C4-type" evidence="4">
    <location>
        <begin position="147"/>
        <end position="171"/>
    </location>
</feature>
<feature type="coiled-coil region" evidence="5">
    <location>
        <begin position="62"/>
        <end position="96"/>
    </location>
</feature>
<name>A0A176QAR9_9MICO</name>
<dbReference type="RefSeq" id="WP_068275072.1">
    <property type="nucleotide sequence ID" value="NZ_LQZG01000003.1"/>
</dbReference>
<reference evidence="8 9" key="1">
    <citation type="submission" date="2016-01" db="EMBL/GenBank/DDBJ databases">
        <title>Janibacter melonis strain CD11_4 genome sequencing and assembly.</title>
        <authorList>
            <person name="Nair G.R."/>
            <person name="Kaur G."/>
            <person name="Chander A.M."/>
            <person name="Mayilraj S."/>
        </authorList>
    </citation>
    <scope>NUCLEOTIDE SEQUENCE [LARGE SCALE GENOMIC DNA]</scope>
    <source>
        <strain evidence="8 9">CD11-4</strain>
    </source>
</reference>
<dbReference type="EMBL" id="LQZG01000003">
    <property type="protein sequence ID" value="OAB86823.1"/>
    <property type="molecule type" value="Genomic_DNA"/>
</dbReference>
<dbReference type="Pfam" id="PF01258">
    <property type="entry name" value="zf-dskA_traR"/>
    <property type="match status" value="1"/>
</dbReference>
<feature type="domain" description="Zinc finger DksA/TraR C4-type" evidence="7">
    <location>
        <begin position="142"/>
        <end position="177"/>
    </location>
</feature>
<organism evidence="8 9">
    <name type="scientific">Janibacter melonis</name>
    <dbReference type="NCBI Taxonomy" id="262209"/>
    <lineage>
        <taxon>Bacteria</taxon>
        <taxon>Bacillati</taxon>
        <taxon>Actinomycetota</taxon>
        <taxon>Actinomycetes</taxon>
        <taxon>Micrococcales</taxon>
        <taxon>Intrasporangiaceae</taxon>
        <taxon>Janibacter</taxon>
    </lineage>
</organism>
<evidence type="ECO:0000313" key="9">
    <source>
        <dbReference type="Proteomes" id="UP000076976"/>
    </source>
</evidence>
<dbReference type="Proteomes" id="UP000076976">
    <property type="component" value="Unassembled WGS sequence"/>
</dbReference>
<protein>
    <recommendedName>
        <fullName evidence="7">Zinc finger DksA/TraR C4-type domain-containing protein</fullName>
    </recommendedName>
</protein>
<dbReference type="SUPFAM" id="SSF57716">
    <property type="entry name" value="Glucocorticoid receptor-like (DNA-binding domain)"/>
    <property type="match status" value="1"/>
</dbReference>
<proteinExistence type="predicted"/>
<evidence type="ECO:0000256" key="2">
    <source>
        <dbReference type="ARBA" id="ARBA00022771"/>
    </source>
</evidence>
<evidence type="ECO:0000259" key="7">
    <source>
        <dbReference type="Pfam" id="PF01258"/>
    </source>
</evidence>
<evidence type="ECO:0000256" key="6">
    <source>
        <dbReference type="SAM" id="MobiDB-lite"/>
    </source>
</evidence>
<dbReference type="PANTHER" id="PTHR33823:SF2">
    <property type="entry name" value="RNA POLYMERASE-BINDING TRANSCRIPTION FACTOR DKSA"/>
    <property type="match status" value="1"/>
</dbReference>
<keyword evidence="2" id="KW-0863">Zinc-finger</keyword>
<evidence type="ECO:0000256" key="5">
    <source>
        <dbReference type="SAM" id="Coils"/>
    </source>
</evidence>
<feature type="compositionally biased region" description="Low complexity" evidence="6">
    <location>
        <begin position="1"/>
        <end position="16"/>
    </location>
</feature>
<evidence type="ECO:0000256" key="1">
    <source>
        <dbReference type="ARBA" id="ARBA00022723"/>
    </source>
</evidence>
<dbReference type="PROSITE" id="PS01102">
    <property type="entry name" value="ZF_DKSA_1"/>
    <property type="match status" value="1"/>
</dbReference>
<dbReference type="AlphaFoldDB" id="A0A176QAR9"/>
<comment type="caution">
    <text evidence="8">The sequence shown here is derived from an EMBL/GenBank/DDBJ whole genome shotgun (WGS) entry which is preliminary data.</text>
</comment>
<feature type="region of interest" description="Disordered" evidence="6">
    <location>
        <begin position="1"/>
        <end position="52"/>
    </location>
</feature>
<sequence>MARSSTTAAAKTPATKKTAKKSAAKKSAEESAATATSTRTRSKAGEVAPTLVVRDDEAAWTKAELKAVRKEIDDEVARLRTEIETAEHDLVDLMRDHADGSGDDQADAGAKTFEREQEVTLANNTRAMLIQNLHALERIDDGTYGRCESCGNAIGKLRLQAYPRATLCVTCKTKQERR</sequence>
<keyword evidence="1" id="KW-0479">Metal-binding</keyword>
<dbReference type="STRING" id="262209.AWH69_10390"/>
<dbReference type="InterPro" id="IPR020458">
    <property type="entry name" value="Znf_DskA_TraR_CS"/>
</dbReference>
<keyword evidence="3" id="KW-0862">Zinc</keyword>